<evidence type="ECO:0000256" key="2">
    <source>
        <dbReference type="SAM" id="MobiDB-lite"/>
    </source>
</evidence>
<keyword evidence="6" id="KW-1185">Reference proteome</keyword>
<dbReference type="InterPro" id="IPR020846">
    <property type="entry name" value="MFS_dom"/>
</dbReference>
<sequence>MTANNNSNRQHSVVILTEKEVQQMGQKLEDPDFESQESTGCFCGGRTRFIILFMSMICMSMVVANSLSLNFTVICMTKSGHEEPANETWAQEQADFIFTDYQRNWLFSIIAVGTICGAVPFFLMAGRIGIRCSFVIYGLVSGFATLALPYAVEHGFLYVLAMRFLQGLALAALWPSTGSITTEWSTAKRSGTYIAILSCHLQIGPVLTMPIAGELCSSPLGWPAVYYFLGTATLLFVSIFAIFYRDSPPKHGCVGAMEQVVLQKGKIVQVTEKEHPTVPFFAIFTDKAVLGCLFTTFGGNLGYQILNQYSAFFLNTVIKFDVKSTGIATALPFVLAIFFKIAAGPISDKMPYFGPKGRVIIFTSISHFIMSGAFIALSLVDETTQRLAQVLFTTAVTFSGLNAMGNIKSLQLISGPFVYVLMATVTLSSSICILILPPIVNLMAPDNTPAQWSFMWICFGSFIIFSTIVFNFVAEAEPRPWALGLQTKTKSTNKVVPVQIDVAELGKSEKLDQNRRASFSSSSDEESNDSIHDDRTGILPQRKRESRKSKKDKVEQ</sequence>
<dbReference type="PROSITE" id="PS50850">
    <property type="entry name" value="MFS"/>
    <property type="match status" value="1"/>
</dbReference>
<feature type="transmembrane region" description="Helical" evidence="3">
    <location>
        <begin position="194"/>
        <end position="212"/>
    </location>
</feature>
<protein>
    <recommendedName>
        <fullName evidence="4">Major facilitator superfamily (MFS) profile domain-containing protein</fullName>
    </recommendedName>
</protein>
<feature type="region of interest" description="Disordered" evidence="2">
    <location>
        <begin position="509"/>
        <end position="556"/>
    </location>
</feature>
<name>A0A811JVM7_9BILA</name>
<dbReference type="GO" id="GO:0022857">
    <property type="term" value="F:transmembrane transporter activity"/>
    <property type="evidence" value="ECO:0007669"/>
    <property type="project" value="InterPro"/>
</dbReference>
<dbReference type="EMBL" id="CAJFCW020000001">
    <property type="protein sequence ID" value="CAG9086101.1"/>
    <property type="molecule type" value="Genomic_DNA"/>
</dbReference>
<organism evidence="5 6">
    <name type="scientific">Bursaphelenchus okinawaensis</name>
    <dbReference type="NCBI Taxonomy" id="465554"/>
    <lineage>
        <taxon>Eukaryota</taxon>
        <taxon>Metazoa</taxon>
        <taxon>Ecdysozoa</taxon>
        <taxon>Nematoda</taxon>
        <taxon>Chromadorea</taxon>
        <taxon>Rhabditida</taxon>
        <taxon>Tylenchina</taxon>
        <taxon>Tylenchomorpha</taxon>
        <taxon>Aphelenchoidea</taxon>
        <taxon>Aphelenchoididae</taxon>
        <taxon>Bursaphelenchus</taxon>
    </lineage>
</organism>
<feature type="domain" description="Major facilitator superfamily (MFS) profile" evidence="4">
    <location>
        <begin position="56"/>
        <end position="478"/>
    </location>
</feature>
<feature type="transmembrane region" description="Helical" evidence="3">
    <location>
        <begin position="49"/>
        <end position="69"/>
    </location>
</feature>
<feature type="transmembrane region" description="Helical" evidence="3">
    <location>
        <begin position="156"/>
        <end position="174"/>
    </location>
</feature>
<gene>
    <name evidence="5" type="ORF">BOKJ2_LOCUS2238</name>
</gene>
<dbReference type="EMBL" id="CAJFDH010000001">
    <property type="protein sequence ID" value="CAD5207554.1"/>
    <property type="molecule type" value="Genomic_DNA"/>
</dbReference>
<feature type="compositionally biased region" description="Basic residues" evidence="2">
    <location>
        <begin position="544"/>
        <end position="556"/>
    </location>
</feature>
<feature type="transmembrane region" description="Helical" evidence="3">
    <location>
        <begin position="132"/>
        <end position="150"/>
    </location>
</feature>
<feature type="transmembrane region" description="Helical" evidence="3">
    <location>
        <begin position="452"/>
        <end position="474"/>
    </location>
</feature>
<evidence type="ECO:0000313" key="6">
    <source>
        <dbReference type="Proteomes" id="UP000614601"/>
    </source>
</evidence>
<keyword evidence="3" id="KW-0812">Transmembrane</keyword>
<dbReference type="InterPro" id="IPR011701">
    <property type="entry name" value="MFS"/>
</dbReference>
<dbReference type="SUPFAM" id="SSF103473">
    <property type="entry name" value="MFS general substrate transporter"/>
    <property type="match status" value="1"/>
</dbReference>
<comment type="subcellular location">
    <subcellularLocation>
        <location evidence="1">Membrane</location>
        <topology evidence="1">Multi-pass membrane protein</topology>
    </subcellularLocation>
</comment>
<evidence type="ECO:0000313" key="5">
    <source>
        <dbReference type="EMBL" id="CAD5207554.1"/>
    </source>
</evidence>
<feature type="transmembrane region" description="Helical" evidence="3">
    <location>
        <begin position="417"/>
        <end position="440"/>
    </location>
</feature>
<dbReference type="Proteomes" id="UP000614601">
    <property type="component" value="Unassembled WGS sequence"/>
</dbReference>
<accession>A0A811JVM7</accession>
<dbReference type="PANTHER" id="PTHR45757:SF11">
    <property type="entry name" value="MAJOR FACILITATOR SUPERFAMILY (MFS) PROFILE DOMAIN-CONTAINING PROTEIN"/>
    <property type="match status" value="1"/>
</dbReference>
<feature type="transmembrane region" description="Helical" evidence="3">
    <location>
        <begin position="359"/>
        <end position="380"/>
    </location>
</feature>
<evidence type="ECO:0000256" key="3">
    <source>
        <dbReference type="SAM" id="Phobius"/>
    </source>
</evidence>
<dbReference type="InterPro" id="IPR036259">
    <property type="entry name" value="MFS_trans_sf"/>
</dbReference>
<dbReference type="PANTHER" id="PTHR45757">
    <property type="entry name" value="PROTEIN CBG23364-RELATED"/>
    <property type="match status" value="1"/>
</dbReference>
<reference evidence="5" key="1">
    <citation type="submission" date="2020-09" db="EMBL/GenBank/DDBJ databases">
        <authorList>
            <person name="Kikuchi T."/>
        </authorList>
    </citation>
    <scope>NUCLEOTIDE SEQUENCE</scope>
    <source>
        <strain evidence="5">SH1</strain>
    </source>
</reference>
<feature type="transmembrane region" description="Helical" evidence="3">
    <location>
        <begin position="326"/>
        <end position="347"/>
    </location>
</feature>
<feature type="transmembrane region" description="Helical" evidence="3">
    <location>
        <begin position="224"/>
        <end position="244"/>
    </location>
</feature>
<evidence type="ECO:0000256" key="1">
    <source>
        <dbReference type="ARBA" id="ARBA00004141"/>
    </source>
</evidence>
<dbReference type="AlphaFoldDB" id="A0A811JVM7"/>
<feature type="transmembrane region" description="Helical" evidence="3">
    <location>
        <begin position="105"/>
        <end position="125"/>
    </location>
</feature>
<dbReference type="Pfam" id="PF07690">
    <property type="entry name" value="MFS_1"/>
    <property type="match status" value="1"/>
</dbReference>
<proteinExistence type="predicted"/>
<dbReference type="GO" id="GO:0016020">
    <property type="term" value="C:membrane"/>
    <property type="evidence" value="ECO:0007669"/>
    <property type="project" value="UniProtKB-SubCell"/>
</dbReference>
<dbReference type="Gene3D" id="1.20.1250.20">
    <property type="entry name" value="MFS general substrate transporter like domains"/>
    <property type="match status" value="2"/>
</dbReference>
<dbReference type="OrthoDB" id="2985014at2759"/>
<comment type="caution">
    <text evidence="5">The sequence shown here is derived from an EMBL/GenBank/DDBJ whole genome shotgun (WGS) entry which is preliminary data.</text>
</comment>
<keyword evidence="3" id="KW-0472">Membrane</keyword>
<evidence type="ECO:0000259" key="4">
    <source>
        <dbReference type="PROSITE" id="PS50850"/>
    </source>
</evidence>
<dbReference type="Proteomes" id="UP000783686">
    <property type="component" value="Unassembled WGS sequence"/>
</dbReference>
<keyword evidence="3" id="KW-1133">Transmembrane helix</keyword>